<feature type="region of interest" description="Disordered" evidence="13">
    <location>
        <begin position="1289"/>
        <end position="1356"/>
    </location>
</feature>
<feature type="compositionally biased region" description="Polar residues" evidence="13">
    <location>
        <begin position="1780"/>
        <end position="1790"/>
    </location>
</feature>
<feature type="chain" id="PRO_5019448551" description="DNA-directed RNA polymerase" evidence="14">
    <location>
        <begin position="27"/>
        <end position="1936"/>
    </location>
</feature>
<dbReference type="Gene3D" id="3.30.70.2850">
    <property type="match status" value="1"/>
</dbReference>
<protein>
    <recommendedName>
        <fullName evidence="3">DNA-directed RNA polymerase</fullName>
        <ecNumber evidence="3">2.7.7.6</ecNumber>
    </recommendedName>
</protein>
<evidence type="ECO:0000256" key="1">
    <source>
        <dbReference type="ARBA" id="ARBA00004123"/>
    </source>
</evidence>
<feature type="region of interest" description="Disordered" evidence="13">
    <location>
        <begin position="41"/>
        <end position="62"/>
    </location>
</feature>
<evidence type="ECO:0000256" key="13">
    <source>
        <dbReference type="SAM" id="MobiDB-lite"/>
    </source>
</evidence>
<keyword evidence="7" id="KW-0479">Metal-binding</keyword>
<dbReference type="InterPro" id="IPR006592">
    <property type="entry name" value="RNA_pol_N"/>
</dbReference>
<feature type="compositionally biased region" description="Acidic residues" evidence="13">
    <location>
        <begin position="1322"/>
        <end position="1331"/>
    </location>
</feature>
<dbReference type="PANTHER" id="PTHR19376:SF11">
    <property type="entry name" value="DNA-DIRECTED RNA POLYMERASE I SUBUNIT RPA1"/>
    <property type="match status" value="1"/>
</dbReference>
<feature type="compositionally biased region" description="Polar residues" evidence="13">
    <location>
        <begin position="1898"/>
        <end position="1918"/>
    </location>
</feature>
<keyword evidence="11" id="KW-0539">Nucleus</keyword>
<dbReference type="GO" id="GO:0005736">
    <property type="term" value="C:RNA polymerase I complex"/>
    <property type="evidence" value="ECO:0007669"/>
    <property type="project" value="TreeGrafter"/>
</dbReference>
<dbReference type="EMBL" id="NHYD01003440">
    <property type="protein sequence ID" value="PPQ77420.1"/>
    <property type="molecule type" value="Genomic_DNA"/>
</dbReference>
<dbReference type="SUPFAM" id="SSF64484">
    <property type="entry name" value="beta and beta-prime subunits of DNA dependent RNA-polymerase"/>
    <property type="match status" value="1"/>
</dbReference>
<evidence type="ECO:0000313" key="17">
    <source>
        <dbReference type="Proteomes" id="UP000283269"/>
    </source>
</evidence>
<feature type="compositionally biased region" description="Acidic residues" evidence="13">
    <location>
        <begin position="180"/>
        <end position="200"/>
    </location>
</feature>
<keyword evidence="17" id="KW-1185">Reference proteome</keyword>
<dbReference type="Proteomes" id="UP000283269">
    <property type="component" value="Unassembled WGS sequence"/>
</dbReference>
<evidence type="ECO:0000256" key="12">
    <source>
        <dbReference type="ARBA" id="ARBA00048552"/>
    </source>
</evidence>
<keyword evidence="8" id="KW-0862">Zinc</keyword>
<feature type="region of interest" description="Disordered" evidence="13">
    <location>
        <begin position="174"/>
        <end position="214"/>
    </location>
</feature>
<evidence type="ECO:0000256" key="9">
    <source>
        <dbReference type="ARBA" id="ARBA00022842"/>
    </source>
</evidence>
<feature type="region of interest" description="Disordered" evidence="13">
    <location>
        <begin position="1736"/>
        <end position="1802"/>
    </location>
</feature>
<comment type="catalytic activity">
    <reaction evidence="12">
        <text>RNA(n) + a ribonucleoside 5'-triphosphate = RNA(n+1) + diphosphate</text>
        <dbReference type="Rhea" id="RHEA:21248"/>
        <dbReference type="Rhea" id="RHEA-COMP:14527"/>
        <dbReference type="Rhea" id="RHEA-COMP:17342"/>
        <dbReference type="ChEBI" id="CHEBI:33019"/>
        <dbReference type="ChEBI" id="CHEBI:61557"/>
        <dbReference type="ChEBI" id="CHEBI:140395"/>
        <dbReference type="EC" id="2.7.7.6"/>
    </reaction>
</comment>
<organism evidence="16 17">
    <name type="scientific">Psilocybe cyanescens</name>
    <dbReference type="NCBI Taxonomy" id="93625"/>
    <lineage>
        <taxon>Eukaryota</taxon>
        <taxon>Fungi</taxon>
        <taxon>Dikarya</taxon>
        <taxon>Basidiomycota</taxon>
        <taxon>Agaricomycotina</taxon>
        <taxon>Agaricomycetes</taxon>
        <taxon>Agaricomycetidae</taxon>
        <taxon>Agaricales</taxon>
        <taxon>Agaricineae</taxon>
        <taxon>Strophariaceae</taxon>
        <taxon>Psilocybe</taxon>
    </lineage>
</organism>
<name>A0A409WG42_PSICY</name>
<feature type="domain" description="RNA polymerase N-terminal" evidence="15">
    <location>
        <begin position="273"/>
        <end position="615"/>
    </location>
</feature>
<dbReference type="CDD" id="cd02735">
    <property type="entry name" value="RNAP_I_Rpa1_C"/>
    <property type="match status" value="1"/>
</dbReference>
<keyword evidence="14" id="KW-0732">Signal</keyword>
<dbReference type="FunFam" id="1.10.274.100:FF:000006">
    <property type="entry name" value="DNA-directed RNA polymerase subunit"/>
    <property type="match status" value="1"/>
</dbReference>
<feature type="compositionally biased region" description="Acidic residues" evidence="13">
    <location>
        <begin position="1925"/>
        <end position="1936"/>
    </location>
</feature>
<feature type="region of interest" description="Disordered" evidence="13">
    <location>
        <begin position="1898"/>
        <end position="1936"/>
    </location>
</feature>
<dbReference type="FunFam" id="2.40.40.20:FF:000019">
    <property type="entry name" value="DNA-directed RNA polymerase II subunit RPB1"/>
    <property type="match status" value="1"/>
</dbReference>
<dbReference type="InterPro" id="IPR007081">
    <property type="entry name" value="RNA_pol_Rpb1_5"/>
</dbReference>
<evidence type="ECO:0000313" key="16">
    <source>
        <dbReference type="EMBL" id="PPQ77420.1"/>
    </source>
</evidence>
<dbReference type="Gene3D" id="1.10.150.390">
    <property type="match status" value="1"/>
</dbReference>
<dbReference type="GO" id="GO:0003899">
    <property type="term" value="F:DNA-directed RNA polymerase activity"/>
    <property type="evidence" value="ECO:0007669"/>
    <property type="project" value="UniProtKB-EC"/>
</dbReference>
<accession>A0A409WG42</accession>
<dbReference type="Gene3D" id="6.10.250.2940">
    <property type="match status" value="1"/>
</dbReference>
<dbReference type="Pfam" id="PF05000">
    <property type="entry name" value="RNA_pol_Rpb1_4"/>
    <property type="match status" value="1"/>
</dbReference>
<evidence type="ECO:0000256" key="6">
    <source>
        <dbReference type="ARBA" id="ARBA00022695"/>
    </source>
</evidence>
<dbReference type="InterPro" id="IPR007066">
    <property type="entry name" value="RNA_pol_Rpb1_3"/>
</dbReference>
<gene>
    <name evidence="16" type="ORF">CVT25_011002</name>
</gene>
<keyword evidence="6" id="KW-0548">Nucleotidyltransferase</keyword>
<evidence type="ECO:0000256" key="3">
    <source>
        <dbReference type="ARBA" id="ARBA00012418"/>
    </source>
</evidence>
<keyword evidence="5" id="KW-0808">Transferase</keyword>
<dbReference type="Pfam" id="PF00623">
    <property type="entry name" value="RNA_pol_Rpb1_2"/>
    <property type="match status" value="1"/>
</dbReference>
<comment type="caution">
    <text evidence="16">The sequence shown here is derived from an EMBL/GenBank/DDBJ whole genome shotgun (WGS) entry which is preliminary data.</text>
</comment>
<dbReference type="Pfam" id="PF04983">
    <property type="entry name" value="RNA_pol_Rpb1_3"/>
    <property type="match status" value="1"/>
</dbReference>
<keyword evidence="4" id="KW-0240">DNA-directed RNA polymerase</keyword>
<feature type="compositionally biased region" description="Basic and acidic residues" evidence="13">
    <location>
        <begin position="1769"/>
        <end position="1778"/>
    </location>
</feature>
<feature type="signal peptide" evidence="14">
    <location>
        <begin position="1"/>
        <end position="26"/>
    </location>
</feature>
<keyword evidence="10" id="KW-0804">Transcription</keyword>
<feature type="compositionally biased region" description="Acidic residues" evidence="13">
    <location>
        <begin position="46"/>
        <end position="62"/>
    </location>
</feature>
<evidence type="ECO:0000256" key="7">
    <source>
        <dbReference type="ARBA" id="ARBA00022723"/>
    </source>
</evidence>
<dbReference type="Gene3D" id="1.10.274.100">
    <property type="entry name" value="RNA polymerase Rpb1, domain 3"/>
    <property type="match status" value="1"/>
</dbReference>
<dbReference type="InterPro" id="IPR000722">
    <property type="entry name" value="RNA_pol_asu"/>
</dbReference>
<evidence type="ECO:0000259" key="15">
    <source>
        <dbReference type="SMART" id="SM00663"/>
    </source>
</evidence>
<dbReference type="FunFam" id="3.30.1490.180:FF:000003">
    <property type="entry name" value="DNA-directed RNA polymerase subunit"/>
    <property type="match status" value="1"/>
</dbReference>
<dbReference type="Gene3D" id="3.30.1490.180">
    <property type="entry name" value="RNA polymerase ii"/>
    <property type="match status" value="1"/>
</dbReference>
<reference evidence="16 17" key="1">
    <citation type="journal article" date="2018" name="Evol. Lett.">
        <title>Horizontal gene cluster transfer increased hallucinogenic mushroom diversity.</title>
        <authorList>
            <person name="Reynolds H.T."/>
            <person name="Vijayakumar V."/>
            <person name="Gluck-Thaler E."/>
            <person name="Korotkin H.B."/>
            <person name="Matheny P.B."/>
            <person name="Slot J.C."/>
        </authorList>
    </citation>
    <scope>NUCLEOTIDE SEQUENCE [LARGE SCALE GENOMIC DNA]</scope>
    <source>
        <strain evidence="16 17">2631</strain>
    </source>
</reference>
<dbReference type="InterPro" id="IPR047107">
    <property type="entry name" value="DNA-dir_RNA_pol1_lsu_C"/>
</dbReference>
<keyword evidence="9" id="KW-0460">Magnesium</keyword>
<evidence type="ECO:0000256" key="10">
    <source>
        <dbReference type="ARBA" id="ARBA00023163"/>
    </source>
</evidence>
<evidence type="ECO:0000256" key="5">
    <source>
        <dbReference type="ARBA" id="ARBA00022679"/>
    </source>
</evidence>
<evidence type="ECO:0000256" key="8">
    <source>
        <dbReference type="ARBA" id="ARBA00022833"/>
    </source>
</evidence>
<dbReference type="OrthoDB" id="270392at2759"/>
<feature type="compositionally biased region" description="Acidic residues" evidence="13">
    <location>
        <begin position="1347"/>
        <end position="1356"/>
    </location>
</feature>
<dbReference type="InterPro" id="IPR045867">
    <property type="entry name" value="DNA-dir_RpoC_beta_prime"/>
</dbReference>
<evidence type="ECO:0000256" key="2">
    <source>
        <dbReference type="ARBA" id="ARBA00006460"/>
    </source>
</evidence>
<dbReference type="Gene3D" id="1.10.132.30">
    <property type="match status" value="1"/>
</dbReference>
<evidence type="ECO:0000256" key="14">
    <source>
        <dbReference type="SAM" id="SignalP"/>
    </source>
</evidence>
<dbReference type="Gene3D" id="2.40.40.20">
    <property type="match status" value="1"/>
</dbReference>
<dbReference type="Pfam" id="PF04998">
    <property type="entry name" value="RNA_pol_Rpb1_5"/>
    <property type="match status" value="1"/>
</dbReference>
<dbReference type="InterPro" id="IPR015699">
    <property type="entry name" value="DNA-dir_RNA_pol1_lsu_N"/>
</dbReference>
<evidence type="ECO:0000256" key="4">
    <source>
        <dbReference type="ARBA" id="ARBA00022478"/>
    </source>
</evidence>
<dbReference type="STRING" id="93625.A0A409WG42"/>
<sequence length="1936" mass="216131">MSRTALWKFLAKLRLLERGLLEAAQAVDDIRLRVKKKKTKTSKGDEGEDVSEEDDKEPDVPDEAPHEFIARLNLYVAIHLARSPTSTRDSYKDGLIYQTRKDLINEFLKACISKKCQNEDCGCIAYTYRKEGHIKVIEYDLSTRQKAQLARRRPDVLLAEKSGSLLPLTQNVDVDVEMRSDDDEDEDEEDEELEGEDVMSDAEKTKGPTLPRAANGKVKTLRGRNERVVAPEECRAHLRRLFHNEAVMCALLFGRHGPFATLSSDQLSYASADMFFMDVLPVSPTRFRPPAKMGETLFEHPQNELLSRVLQTSYRMRDVNISLREVSQKGPDYDAAARKNVMGALLERLVQLQIDVNSFMDSSKNPQIVRQGKLPPAGVKQGLEKKEGLFRKHMMGKRVNYAARSVISPDVNIEPNEIGIPPVFARKLTFPEPVTPSNFHEMRQLVITGPHGYPGAAIVEYEDGHQQSLDKLTVEQRTAIANQLLTPQEGDRITSGGHGLYTRTIAVNKKVYRHLRDGDILILNRQPTLHKPSMMTHRARVLKGEKTIRMHYANCNSYNADFDGDEMNIHFPQNHVARAEAMMIANTDNQYLVPTSGNPIRGLIQDHVVAGVWMTSQNTFFDREEYHQLLYGALRPEDESDPGTRLLTLPPAIWKPRPLWTGKQIISTVMKNLTPKKFDGLNLNAKTKVPGKLWGHDSKEDKVVFLDGELLCGVLDKAAFGASDYGLVHSVYELYGPDIAGKLLGILSRLFTKFLQHRAFTCRMDDLMLTPNGDEQRNELIAKGKNLGPEGAIENFPSLSATPKAEIAAALRSLLEDVLRDDSKMAGLDMTVKTKLSKLTSSISDACLPDGLLRKFPYNHMQTMTLSGAKGSAVNVRQISCALGQQELEGRRVPVMVSGKTLPSFRPFETKAIAGGYVASRFLTGIKPQEFYFHCMAGREGLIDTAVKTSRSGYLQRCLIKHLEGIRVHYDNTVRGSDNSIYQFAYGGDALDVTKQKHLYQFDFIVQNNVSFARRLKPYAVSRIVDQKTAVLYMKKVLKKSADRDRKGKGSKRDQYDPALSLYNPVRFMGSTSEEFASAVDEYVKSNLGKLLADPNSTSNYKSRENPMDPRNFRTLMQHKYMRSLVEPGEAVGLLASQGVGEPSTQMTLNTFHFAGHGAANVTLGIPRLREIVMTASQKPKTPSMTMKLRPGTSPEDINLFCKRASRVTLSQVIDNVTVQEQLRTEGDARRTQFTIDLNFYPKHEYQHEYDLEPEEIIAAFGVKFPLTLKKEMLAEMKKLDSDLKSQMAQLGHGKKAKVKGGETGNDDEDGETPGRKKVDDEGSEVGDGDADDAKHSRQKKQQATYESDDDGNDEEVGAYDDAAIEAEYGSGDENADESMKKSKPASFKQLVSRASDLFQRHLQQCISFSFDDSKCSFKLEFPPDMPKLLFVGIVERACRTTIVRQIPGITECFQVKQDSQKGAEPEIKLTTNGSNLRGMWDFASGSDESILEDDEIYSNDIYAILKTYGVEMARAAILKEMKGIFAVYSIDVNKRHLELIADYMTFDGGYKPFNRKGISTNPSPLLKASYETTAAFLSDATLYGDFDDLTTPSGNIVLGRPNATGTGTMQRSDPLQELPLERFLPSNLNIQPAAAKPIRSNKRPLSPGGPFLFSPAKRRILNDEGIYSPEKTYKSPLPSLVTSLEPPARFSRILSSPASPARVLDFGLPKDLHGDPQKRTYSNVSVVEITPVQISSSSNHLAPSPELKARRARPTQTSPLPDYSELECDGHGCEDKLSPLSSATSNVPQFTPRELPPQPDPHSIHYPGFYVFQDPYLAVFRTTAAEVALVSNIENDTQKENLPPRRKARKVALNPKADPDVFSVATITPRKSQSTNQTSKRMEPWGSAELSSTIASNMFRISSPSTTVRQGRKSQLQMMKDEMDIVDEDQNSGDE</sequence>
<dbReference type="CDD" id="cd01435">
    <property type="entry name" value="RNAP_I_RPA1_N"/>
    <property type="match status" value="1"/>
</dbReference>
<dbReference type="InterPro" id="IPR007083">
    <property type="entry name" value="RNA_pol_Rpb1_4"/>
</dbReference>
<dbReference type="InParanoid" id="A0A409WG42"/>
<dbReference type="GO" id="GO:0046872">
    <property type="term" value="F:metal ion binding"/>
    <property type="evidence" value="ECO:0007669"/>
    <property type="project" value="UniProtKB-KW"/>
</dbReference>
<dbReference type="GO" id="GO:0003677">
    <property type="term" value="F:DNA binding"/>
    <property type="evidence" value="ECO:0007669"/>
    <property type="project" value="InterPro"/>
</dbReference>
<comment type="similarity">
    <text evidence="2">Belongs to the RNA polymerase beta' chain family.</text>
</comment>
<dbReference type="PANTHER" id="PTHR19376">
    <property type="entry name" value="DNA-DIRECTED RNA POLYMERASE"/>
    <property type="match status" value="1"/>
</dbReference>
<dbReference type="InterPro" id="IPR042102">
    <property type="entry name" value="RNA_pol_Rpb1_3_sf"/>
</dbReference>
<dbReference type="Gene3D" id="1.10.357.120">
    <property type="match status" value="1"/>
</dbReference>
<dbReference type="FunCoup" id="A0A409WG42">
    <property type="interactions" value="541"/>
</dbReference>
<proteinExistence type="inferred from homology"/>
<dbReference type="GO" id="GO:0006351">
    <property type="term" value="P:DNA-templated transcription"/>
    <property type="evidence" value="ECO:0007669"/>
    <property type="project" value="InterPro"/>
</dbReference>
<dbReference type="SMART" id="SM00663">
    <property type="entry name" value="RPOLA_N"/>
    <property type="match status" value="1"/>
</dbReference>
<dbReference type="InterPro" id="IPR038120">
    <property type="entry name" value="Rpb1_funnel_sf"/>
</dbReference>
<comment type="subcellular location">
    <subcellularLocation>
        <location evidence="1">Nucleus</location>
    </subcellularLocation>
</comment>
<dbReference type="EC" id="2.7.7.6" evidence="3"/>
<evidence type="ECO:0000256" key="11">
    <source>
        <dbReference type="ARBA" id="ARBA00023242"/>
    </source>
</evidence>